<evidence type="ECO:0000256" key="7">
    <source>
        <dbReference type="ARBA" id="ARBA00023069"/>
    </source>
</evidence>
<dbReference type="InterPro" id="IPR036322">
    <property type="entry name" value="WD40_repeat_dom_sf"/>
</dbReference>
<feature type="region of interest" description="Disordered" evidence="15">
    <location>
        <begin position="1194"/>
        <end position="1290"/>
    </location>
</feature>
<evidence type="ECO:0000256" key="9">
    <source>
        <dbReference type="ARBA" id="ARBA00023273"/>
    </source>
</evidence>
<evidence type="ECO:0000256" key="15">
    <source>
        <dbReference type="SAM" id="MobiDB-lite"/>
    </source>
</evidence>
<evidence type="ECO:0000256" key="12">
    <source>
        <dbReference type="ARBA" id="ARBA00074727"/>
    </source>
</evidence>
<feature type="compositionally biased region" description="Acidic residues" evidence="15">
    <location>
        <begin position="668"/>
        <end position="681"/>
    </location>
</feature>
<feature type="compositionally biased region" description="Acidic residues" evidence="15">
    <location>
        <begin position="1452"/>
        <end position="1478"/>
    </location>
</feature>
<dbReference type="InterPro" id="IPR001680">
    <property type="entry name" value="WD40_rpt"/>
</dbReference>
<dbReference type="PANTHER" id="PTHR14885:SF3">
    <property type="entry name" value="CILIA- AND FLAGELLA-ASSOCIATED PROTEIN 44"/>
    <property type="match status" value="1"/>
</dbReference>
<feature type="compositionally biased region" description="Basic and acidic residues" evidence="15">
    <location>
        <begin position="1216"/>
        <end position="1232"/>
    </location>
</feature>
<comment type="subcellular location">
    <subcellularLocation>
        <location evidence="1">Cytoplasm</location>
        <location evidence="1">Cytoskeleton</location>
        <location evidence="1">Flagellum axoneme</location>
    </subcellularLocation>
</comment>
<organism evidence="16 17">
    <name type="scientific">Chanos chanos</name>
    <name type="common">Milkfish</name>
    <name type="synonym">Mugil chanos</name>
    <dbReference type="NCBI Taxonomy" id="29144"/>
    <lineage>
        <taxon>Eukaryota</taxon>
        <taxon>Metazoa</taxon>
        <taxon>Chordata</taxon>
        <taxon>Craniata</taxon>
        <taxon>Vertebrata</taxon>
        <taxon>Euteleostomi</taxon>
        <taxon>Actinopterygii</taxon>
        <taxon>Neopterygii</taxon>
        <taxon>Teleostei</taxon>
        <taxon>Ostariophysi</taxon>
        <taxon>Gonorynchiformes</taxon>
        <taxon>Chanidae</taxon>
        <taxon>Chanos</taxon>
    </lineage>
</organism>
<evidence type="ECO:0000256" key="14">
    <source>
        <dbReference type="SAM" id="Coils"/>
    </source>
</evidence>
<dbReference type="PANTHER" id="PTHR14885">
    <property type="entry name" value="CILIA- AND FLAGELLA-ASSOCIATED PROTEIN 43-RELATED"/>
    <property type="match status" value="1"/>
</dbReference>
<feature type="coiled-coil region" evidence="14">
    <location>
        <begin position="1690"/>
        <end position="1781"/>
    </location>
</feature>
<feature type="compositionally biased region" description="Basic and acidic residues" evidence="15">
    <location>
        <begin position="1016"/>
        <end position="1029"/>
    </location>
</feature>
<dbReference type="InParanoid" id="A0A6J2USG7"/>
<dbReference type="OrthoDB" id="1935234at2759"/>
<evidence type="ECO:0000313" key="16">
    <source>
        <dbReference type="Proteomes" id="UP000504632"/>
    </source>
</evidence>
<accession>A0A6J2USG7</accession>
<feature type="region of interest" description="Disordered" evidence="15">
    <location>
        <begin position="1"/>
        <end position="52"/>
    </location>
</feature>
<dbReference type="SUPFAM" id="SSF50978">
    <property type="entry name" value="WD40 repeat-like"/>
    <property type="match status" value="2"/>
</dbReference>
<dbReference type="PROSITE" id="PS50082">
    <property type="entry name" value="WD_REPEATS_2"/>
    <property type="match status" value="1"/>
</dbReference>
<dbReference type="Proteomes" id="UP000504632">
    <property type="component" value="Chromosome 3"/>
</dbReference>
<proteinExistence type="inferred from homology"/>
<evidence type="ECO:0000256" key="11">
    <source>
        <dbReference type="ARBA" id="ARBA00060934"/>
    </source>
</evidence>
<keyword evidence="3 13" id="KW-0853">WD repeat</keyword>
<feature type="repeat" description="WD" evidence="13">
    <location>
        <begin position="525"/>
        <end position="556"/>
    </location>
</feature>
<evidence type="ECO:0000256" key="1">
    <source>
        <dbReference type="ARBA" id="ARBA00004611"/>
    </source>
</evidence>
<dbReference type="Pfam" id="PF00400">
    <property type="entry name" value="WD40"/>
    <property type="match status" value="3"/>
</dbReference>
<dbReference type="SMART" id="SM00320">
    <property type="entry name" value="WD40"/>
    <property type="match status" value="6"/>
</dbReference>
<evidence type="ECO:0000256" key="2">
    <source>
        <dbReference type="ARBA" id="ARBA00022490"/>
    </source>
</evidence>
<sequence>MEDGSADPGPDSEIVASAEPEGNTQTEMEVTTEEKFKEPAAAEGGEEDDGRLAEEERQALQSKIPVDLYYDYEELCSKPFTTADSGLPVNLLHLSHSFGYDCKRRTNLQLLDERTLFFVAGNLLVFLDIKTKEQRYLRSCSGGGIGAIMAHPSKRYFAVAEKGDQPNVIIYEYPSLRPYRILRGGTEQAYTFVAFNRDGSLVASVGSAPDYMLTVWDWPQEQVMLRSKAFSQDVYKVTFSPDNPGQLTTCGSGHIKFWKIANTFTGLKLQGLLGRFGKTALTDIEGYVELPDGKVLSGTEWGNMLLWDGGLIKVEICRKGGSKCHAGVIQQFFLEEGELITIGTDGAVRTWDFERIDTADCADDSGMFEMEPMNETVIGQNVSLTSMVKSSLSDSLICYAQDSNGGIWKLDLSFTIATQDPECVYSSHAGVIQGMDVSGCSHLMATTALDRSVRIFDFLAKKELTANRYKQGGTTLTWAPHRVSSSGGLLAVGFEDGVVRLLGLCSVQSLRGRSDNVELRLKQAFKPHNAPVTAIAYERNGEIMATGSADCTVFFFIVGDRYDPIGFVTVPGPVQSLEWSPQSHEKNMLLILCSTGHVVEVQCPDPESKSSDNTYKLHSLPTRHFNFTSIKSRLRREAEIARRQALKEKRQKEREERLKEAKEKGQELPEEEEEEEEEEELPPLYTPDPPSPLHCGLYSKPGEFWLSMGGYDSGYVYYCKFSEDQDLEPLERRDEPVSFIPVHNTDQDPIRALCFNSSRHLLVCGMESGSIRLYPLQPPDYQLSSIQDYWALSIHDNHYGHVRQVRCSYDDQFVLTTGEDGNIFSFSLLPEEELQKALQCSRAKVPSPRSGLKINIMVPDIDDPRAYSIETAKQKLEMDRMRREADLRKQARRQKLAVLQTQFKVLLKQNQKLPEHVRLHRAEFELDRRFREETERLTAQRIREVRKEMAWEEERHRIGLKKLQERFWDSLVTDTVTVVAFQTDHRISTYRLLALSDKLHQLKRRGSHWAETGPSDPERQQNRPPDQNKDNATGQRDSVCVCTEEEDVPAQTVLQSHVGQPGGSKLVGRQAEKLRKAAEKAEKAKAKIEKRKKEWAELYAAKPSEDCEDPEDVRAIQLAQETMGDFKLKTAKDYTVPEHLRMNTEKKTTQLVILEEKIYTLKTEMNIRILALRDRKVELISQLRSQVEQLQALQEHLPPEKRRPVPAVPSLLPEETPERKLQYTRTTLERYRALRAKRAPTDRTEDQEEGQGLLDQLEQENKDSHVEGERVQSHSEEQKEEQSEEKGKGVCEELTELEQEMREVEEIRSLYLQDTLLKQMEEQMWRFDAELRLLRHEKLQLDVQMKLADLRHVTLFQELLLLKEFEKRENMLQERLNARREEQRDLRSKLGECKQQLEQKRREIQRLQEKDKAINATFQASLGENNKFADFLTKVFKKKIKRVKKKEKTSTEEEQEDSNEDSDEDSDWDDEDFDEESETGGQLDDSVCPPHCDPELFENAVKLREHRLDLEELLTEEKKNADALRKEFDSLAKKDKIVQSSLKAAESDLELFNREKQQTVNELDVVAPLRLHQIEYLNNGMVPSKLGSALVLNRQALYALQNRIKELKQEKTEQKELYKHARQQHVQLIHDCKHMETKIQELEARCEQMMLMKFGKLVDLEILQTLSGNRILEEMRQESRIREFAYIKELKKWEDKVTEARQAVTEVTRQHTERLVRMDRLLNEQKFLENQLNQRRRKMGVRFQGRDHFDEEEREKLEQLVETQAQEIQSVQREVSFLSQKGGHVLAPGQPVLPPIPSGGGGAVRRAVDY</sequence>
<evidence type="ECO:0000256" key="4">
    <source>
        <dbReference type="ARBA" id="ARBA00022737"/>
    </source>
</evidence>
<comment type="similarity">
    <text evidence="11">Belongs to the CFAP44 family.</text>
</comment>
<dbReference type="Gene3D" id="2.130.10.10">
    <property type="entry name" value="YVTN repeat-like/Quinoprotein amine dehydrogenase"/>
    <property type="match status" value="3"/>
</dbReference>
<evidence type="ECO:0000313" key="17">
    <source>
        <dbReference type="RefSeq" id="XP_030622994.1"/>
    </source>
</evidence>
<feature type="coiled-coil region" evidence="14">
    <location>
        <begin position="1500"/>
        <end position="1562"/>
    </location>
</feature>
<feature type="coiled-coil region" evidence="14">
    <location>
        <begin position="1590"/>
        <end position="1652"/>
    </location>
</feature>
<feature type="region of interest" description="Disordered" evidence="15">
    <location>
        <begin position="647"/>
        <end position="690"/>
    </location>
</feature>
<dbReference type="GO" id="GO:0060285">
    <property type="term" value="P:cilium-dependent cell motility"/>
    <property type="evidence" value="ECO:0007669"/>
    <property type="project" value="UniProtKB-ARBA"/>
</dbReference>
<keyword evidence="2" id="KW-0963">Cytoplasm</keyword>
<feature type="compositionally biased region" description="Basic and acidic residues" evidence="15">
    <location>
        <begin position="1259"/>
        <end position="1290"/>
    </location>
</feature>
<keyword evidence="6 14" id="KW-0175">Coiled coil</keyword>
<evidence type="ECO:0000256" key="8">
    <source>
        <dbReference type="ARBA" id="ARBA00023212"/>
    </source>
</evidence>
<keyword evidence="5 17" id="KW-0282">Flagellum</keyword>
<feature type="coiled-coil region" evidence="14">
    <location>
        <begin position="1294"/>
        <end position="1337"/>
    </location>
</feature>
<dbReference type="Pfam" id="PF25828">
    <property type="entry name" value="CC_Cfap43"/>
    <property type="match status" value="1"/>
</dbReference>
<gene>
    <name evidence="17" type="primary">cfap44</name>
</gene>
<keyword evidence="7" id="KW-0969">Cilium</keyword>
<feature type="region of interest" description="Disordered" evidence="15">
    <location>
        <begin position="1446"/>
        <end position="1491"/>
    </location>
</feature>
<feature type="coiled-coil region" evidence="14">
    <location>
        <begin position="1362"/>
        <end position="1417"/>
    </location>
</feature>
<dbReference type="GO" id="GO:0003341">
    <property type="term" value="P:cilium movement"/>
    <property type="evidence" value="ECO:0007669"/>
    <property type="project" value="UniProtKB-ARBA"/>
</dbReference>
<keyword evidence="8" id="KW-0206">Cytoskeleton</keyword>
<dbReference type="InterPro" id="IPR015943">
    <property type="entry name" value="WD40/YVTN_repeat-like_dom_sf"/>
</dbReference>
<evidence type="ECO:0000256" key="5">
    <source>
        <dbReference type="ARBA" id="ARBA00022846"/>
    </source>
</evidence>
<evidence type="ECO:0000256" key="13">
    <source>
        <dbReference type="PROSITE-ProRule" id="PRU00221"/>
    </source>
</evidence>
<feature type="compositionally biased region" description="Basic and acidic residues" evidence="15">
    <location>
        <begin position="647"/>
        <end position="667"/>
    </location>
</feature>
<name>A0A6J2USG7_CHACN</name>
<feature type="region of interest" description="Disordered" evidence="15">
    <location>
        <begin position="1005"/>
        <end position="1037"/>
    </location>
</feature>
<evidence type="ECO:0000256" key="6">
    <source>
        <dbReference type="ARBA" id="ARBA00023054"/>
    </source>
</evidence>
<dbReference type="RefSeq" id="XP_030622994.1">
    <property type="nucleotide sequence ID" value="XM_030767134.1"/>
</dbReference>
<keyword evidence="16" id="KW-1185">Reference proteome</keyword>
<dbReference type="FunFam" id="2.130.10.10:FF:000401">
    <property type="entry name" value="Cilia- and flagella-associated protein 44"/>
    <property type="match status" value="1"/>
</dbReference>
<feature type="region of interest" description="Disordered" evidence="15">
    <location>
        <begin position="1786"/>
        <end position="1810"/>
    </location>
</feature>
<keyword evidence="4" id="KW-0677">Repeat</keyword>
<evidence type="ECO:0000256" key="10">
    <source>
        <dbReference type="ARBA" id="ARBA00055223"/>
    </source>
</evidence>
<keyword evidence="9" id="KW-0966">Cell projection</keyword>
<dbReference type="GeneID" id="115806438"/>
<reference evidence="17" key="1">
    <citation type="submission" date="2025-08" db="UniProtKB">
        <authorList>
            <consortium name="RefSeq"/>
        </authorList>
    </citation>
    <scope>IDENTIFICATION</scope>
</reference>
<feature type="coiled-coil region" evidence="14">
    <location>
        <begin position="1067"/>
        <end position="1098"/>
    </location>
</feature>
<dbReference type="CTD" id="55779"/>
<protein>
    <recommendedName>
        <fullName evidence="12">Cilia- and flagella-associated protein 44</fullName>
    </recommendedName>
</protein>
<evidence type="ECO:0000256" key="3">
    <source>
        <dbReference type="ARBA" id="ARBA00022574"/>
    </source>
</evidence>
<comment type="function">
    <text evidence="10">Flagellar protein involved in sperm flagellum axoneme organization and function.</text>
</comment>